<evidence type="ECO:0000313" key="2">
    <source>
        <dbReference type="Proteomes" id="UP000198615"/>
    </source>
</evidence>
<protein>
    <submittedName>
        <fullName evidence="1">Uncharacterized protein</fullName>
    </submittedName>
</protein>
<evidence type="ECO:0000313" key="1">
    <source>
        <dbReference type="EMBL" id="SDG17402.1"/>
    </source>
</evidence>
<keyword evidence="2" id="KW-1185">Reference proteome</keyword>
<accession>A0A8G2BKQ6</accession>
<organism evidence="1 2">
    <name type="scientific">Thalassobaculum litoreum DSM 18839</name>
    <dbReference type="NCBI Taxonomy" id="1123362"/>
    <lineage>
        <taxon>Bacteria</taxon>
        <taxon>Pseudomonadati</taxon>
        <taxon>Pseudomonadota</taxon>
        <taxon>Alphaproteobacteria</taxon>
        <taxon>Rhodospirillales</taxon>
        <taxon>Thalassobaculaceae</taxon>
        <taxon>Thalassobaculum</taxon>
    </lineage>
</organism>
<comment type="caution">
    <text evidence="1">The sequence shown here is derived from an EMBL/GenBank/DDBJ whole genome shotgun (WGS) entry which is preliminary data.</text>
</comment>
<reference evidence="1 2" key="1">
    <citation type="submission" date="2016-10" db="EMBL/GenBank/DDBJ databases">
        <authorList>
            <person name="Varghese N."/>
            <person name="Submissions S."/>
        </authorList>
    </citation>
    <scope>NUCLEOTIDE SEQUENCE [LARGE SCALE GENOMIC DNA]</scope>
    <source>
        <strain evidence="1 2">DSM 18839</strain>
    </source>
</reference>
<dbReference type="AlphaFoldDB" id="A0A8G2BKQ6"/>
<proteinExistence type="predicted"/>
<dbReference type="Proteomes" id="UP000198615">
    <property type="component" value="Unassembled WGS sequence"/>
</dbReference>
<dbReference type="EMBL" id="FNBW01000011">
    <property type="protein sequence ID" value="SDG17402.1"/>
    <property type="molecule type" value="Genomic_DNA"/>
</dbReference>
<sequence>MDRPKALAQMEQNNVEPVLKIRDRLPRMPSEGCSFKDAYLLYMRSYPEIAAYLDEDASAIGKLKFSAKHCQHRPKWPGISVQQNGRIFRSTWMADTLGRRPGPRPRPTTPTEIRFKNAERQYRLSYARFRFFELLRQGELRATGIREDMRYEAKRVAIPEKWWFWDIGVDIQGGEIHERTADGKEYTRAWRGVWVERAIEQPKRDRGRAGRPSSKPLVVAEFERRVATGVVLDTLSEETHALATWLANQHPDAAQAQAKTIEGHIRSAYKAYWAKKSAP</sequence>
<gene>
    <name evidence="1" type="ORF">SAMN05660686_03612</name>
</gene>
<name>A0A8G2BKQ6_9PROT</name>